<dbReference type="Proteomes" id="UP000095765">
    <property type="component" value="Unassembled WGS sequence"/>
</dbReference>
<evidence type="ECO:0000313" key="3">
    <source>
        <dbReference type="EMBL" id="CUP58270.1"/>
    </source>
</evidence>
<keyword evidence="1" id="KW-0472">Membrane</keyword>
<feature type="transmembrane region" description="Helical" evidence="1">
    <location>
        <begin position="12"/>
        <end position="37"/>
    </location>
</feature>
<reference evidence="3 4" key="1">
    <citation type="submission" date="2015-09" db="EMBL/GenBank/DDBJ databases">
        <authorList>
            <consortium name="Pathogen Informatics"/>
        </authorList>
    </citation>
    <scope>NUCLEOTIDE SEQUENCE [LARGE SCALE GENOMIC DNA]</scope>
    <source>
        <strain evidence="3 4">2789STDY5834939</strain>
    </source>
</reference>
<feature type="domain" description="DUF112" evidence="2">
    <location>
        <begin position="18"/>
        <end position="439"/>
    </location>
</feature>
<dbReference type="AlphaFoldDB" id="A0A174PHI4"/>
<feature type="transmembrane region" description="Helical" evidence="1">
    <location>
        <begin position="203"/>
        <end position="223"/>
    </location>
</feature>
<feature type="transmembrane region" description="Helical" evidence="1">
    <location>
        <begin position="328"/>
        <end position="350"/>
    </location>
</feature>
<feature type="transmembrane region" description="Helical" evidence="1">
    <location>
        <begin position="57"/>
        <end position="80"/>
    </location>
</feature>
<organism evidence="3 4">
    <name type="scientific">Anaerotruncus colihominis</name>
    <dbReference type="NCBI Taxonomy" id="169435"/>
    <lineage>
        <taxon>Bacteria</taxon>
        <taxon>Bacillati</taxon>
        <taxon>Bacillota</taxon>
        <taxon>Clostridia</taxon>
        <taxon>Eubacteriales</taxon>
        <taxon>Oscillospiraceae</taxon>
        <taxon>Anaerotruncus</taxon>
    </lineage>
</organism>
<dbReference type="InterPro" id="IPR002823">
    <property type="entry name" value="DUF112_TM"/>
</dbReference>
<evidence type="ECO:0000259" key="2">
    <source>
        <dbReference type="Pfam" id="PF01970"/>
    </source>
</evidence>
<keyword evidence="1" id="KW-1133">Transmembrane helix</keyword>
<gene>
    <name evidence="3" type="ORF">ERS852551_01259</name>
</gene>
<dbReference type="PANTHER" id="PTHR35342">
    <property type="entry name" value="TRICARBOXYLIC TRANSPORT PROTEIN"/>
    <property type="match status" value="1"/>
</dbReference>
<feature type="transmembrane region" description="Helical" evidence="1">
    <location>
        <begin position="141"/>
        <end position="158"/>
    </location>
</feature>
<accession>A0A174PHI4</accession>
<feature type="transmembrane region" description="Helical" evidence="1">
    <location>
        <begin position="465"/>
        <end position="487"/>
    </location>
</feature>
<dbReference type="RefSeq" id="WP_055244646.1">
    <property type="nucleotide sequence ID" value="NZ_CABIWA010000009.1"/>
</dbReference>
<keyword evidence="1" id="KW-0812">Transmembrane</keyword>
<sequence>MLTAFSTGLASVFTPIGLLSILGGVLCGIFVGVMPGLSSVMGMSIMLPVALSLDGNMGVLMMLGIFCGAIYGGSITAIMINTPGTANSAATCLDGYPMAHKYRQPGRAISISTTASTFGGLFSAVMLLWTSPILSSFALKFSAHESFALALFGVSIVASISSENVLKGIMGALIGLLLATVGVDTTTGAYRFTFDTVYLTGGISNIPVLIGLFAFSQGLINIADSFGNRRGKVAQKLERILPTKADLIYCLPTFIRSSIIGTLIGAIPGTGGDIASWVGYNEAKRWSKHPEKFGDGAPDGIAGPEAANNAVSGGALIPLLSLSIPGDACTAIMLGALMMLGITPGPLLMVESPDKVYMIVIGLFFANIFMAVCGFGGLKIFTKIAAVPEVILNPLIFVFCFVGTFAVNHTVQDIYLMIICGILGFFLIKMQFSIPPIILGMILGGILEKNFRRALVLSGGDWTTFFTRPISCFFIIIAVLSLIYPFIFPKIKAHLAARKGEKNG</sequence>
<feature type="transmembrane region" description="Helical" evidence="1">
    <location>
        <begin position="165"/>
        <end position="183"/>
    </location>
</feature>
<feature type="transmembrane region" description="Helical" evidence="1">
    <location>
        <begin position="356"/>
        <end position="378"/>
    </location>
</feature>
<dbReference type="EMBL" id="CZBE01000007">
    <property type="protein sequence ID" value="CUP58270.1"/>
    <property type="molecule type" value="Genomic_DNA"/>
</dbReference>
<evidence type="ECO:0000313" key="4">
    <source>
        <dbReference type="Proteomes" id="UP000095765"/>
    </source>
</evidence>
<feature type="transmembrane region" description="Helical" evidence="1">
    <location>
        <begin position="108"/>
        <end position="129"/>
    </location>
</feature>
<feature type="transmembrane region" description="Helical" evidence="1">
    <location>
        <begin position="390"/>
        <end position="408"/>
    </location>
</feature>
<evidence type="ECO:0000256" key="1">
    <source>
        <dbReference type="SAM" id="Phobius"/>
    </source>
</evidence>
<dbReference type="OrthoDB" id="9781349at2"/>
<protein>
    <submittedName>
        <fullName evidence="3">Tripartite tricarboxylate transporter TctA family</fullName>
    </submittedName>
</protein>
<name>A0A174PHI4_9FIRM</name>
<dbReference type="Pfam" id="PF01970">
    <property type="entry name" value="TctA"/>
    <property type="match status" value="1"/>
</dbReference>
<proteinExistence type="predicted"/>
<dbReference type="PANTHER" id="PTHR35342:SF5">
    <property type="entry name" value="TRICARBOXYLIC TRANSPORT PROTEIN"/>
    <property type="match status" value="1"/>
</dbReference>
<feature type="transmembrane region" description="Helical" evidence="1">
    <location>
        <begin position="414"/>
        <end position="444"/>
    </location>
</feature>